<accession>A0AAD8ENY4</accession>
<dbReference type="EC" id="5.6.2.4" evidence="12"/>
<dbReference type="GO" id="GO:0006260">
    <property type="term" value="P:DNA replication"/>
    <property type="evidence" value="ECO:0007669"/>
    <property type="project" value="InterPro"/>
</dbReference>
<gene>
    <name evidence="15" type="ORF">L9F63_026993</name>
</gene>
<feature type="domain" description="Helicase ATP-binding" evidence="13">
    <location>
        <begin position="1"/>
        <end position="100"/>
    </location>
</feature>
<evidence type="ECO:0000313" key="16">
    <source>
        <dbReference type="Proteomes" id="UP001233999"/>
    </source>
</evidence>
<dbReference type="PROSITE" id="PS51194">
    <property type="entry name" value="HELICASE_CTER"/>
    <property type="match status" value="1"/>
</dbReference>
<evidence type="ECO:0000256" key="7">
    <source>
        <dbReference type="ARBA" id="ARBA00023125"/>
    </source>
</evidence>
<dbReference type="InterPro" id="IPR027417">
    <property type="entry name" value="P-loop_NTPase"/>
</dbReference>
<keyword evidence="4 12" id="KW-0378">Hydrolase</keyword>
<evidence type="ECO:0000259" key="13">
    <source>
        <dbReference type="PROSITE" id="PS51192"/>
    </source>
</evidence>
<evidence type="ECO:0000256" key="1">
    <source>
        <dbReference type="ARBA" id="ARBA00004123"/>
    </source>
</evidence>
<protein>
    <recommendedName>
        <fullName evidence="12">ATP-dependent DNA helicase</fullName>
        <ecNumber evidence="12">5.6.2.4</ecNumber>
    </recommendedName>
</protein>
<evidence type="ECO:0000256" key="2">
    <source>
        <dbReference type="ARBA" id="ARBA00005446"/>
    </source>
</evidence>
<keyword evidence="5 12" id="KW-0347">Helicase</keyword>
<evidence type="ECO:0000256" key="3">
    <source>
        <dbReference type="ARBA" id="ARBA00022741"/>
    </source>
</evidence>
<evidence type="ECO:0000256" key="11">
    <source>
        <dbReference type="ARBA" id="ARBA00049360"/>
    </source>
</evidence>
<evidence type="ECO:0000259" key="14">
    <source>
        <dbReference type="PROSITE" id="PS51194"/>
    </source>
</evidence>
<organism evidence="15 16">
    <name type="scientific">Diploptera punctata</name>
    <name type="common">Pacific beetle cockroach</name>
    <dbReference type="NCBI Taxonomy" id="6984"/>
    <lineage>
        <taxon>Eukaryota</taxon>
        <taxon>Metazoa</taxon>
        <taxon>Ecdysozoa</taxon>
        <taxon>Arthropoda</taxon>
        <taxon>Hexapoda</taxon>
        <taxon>Insecta</taxon>
        <taxon>Pterygota</taxon>
        <taxon>Neoptera</taxon>
        <taxon>Polyneoptera</taxon>
        <taxon>Dictyoptera</taxon>
        <taxon>Blattodea</taxon>
        <taxon>Blaberoidea</taxon>
        <taxon>Blaberidae</taxon>
        <taxon>Diplopterinae</taxon>
        <taxon>Diploptera</taxon>
    </lineage>
</organism>
<dbReference type="InterPro" id="IPR011545">
    <property type="entry name" value="DEAD/DEAH_box_helicase_dom"/>
</dbReference>
<feature type="domain" description="Helicase C-terminal" evidence="14">
    <location>
        <begin position="98"/>
        <end position="252"/>
    </location>
</feature>
<dbReference type="InterPro" id="IPR014001">
    <property type="entry name" value="Helicase_ATP-bd"/>
</dbReference>
<dbReference type="GO" id="GO:0005524">
    <property type="term" value="F:ATP binding"/>
    <property type="evidence" value="ECO:0007669"/>
    <property type="project" value="UniProtKB-KW"/>
</dbReference>
<feature type="non-terminal residue" evidence="15">
    <location>
        <position position="1"/>
    </location>
</feature>
<dbReference type="GO" id="GO:0009378">
    <property type="term" value="F:four-way junction helicase activity"/>
    <property type="evidence" value="ECO:0007669"/>
    <property type="project" value="TreeGrafter"/>
</dbReference>
<dbReference type="GO" id="GO:0005634">
    <property type="term" value="C:nucleus"/>
    <property type="evidence" value="ECO:0007669"/>
    <property type="project" value="UniProtKB-SubCell"/>
</dbReference>
<dbReference type="PROSITE" id="PS00690">
    <property type="entry name" value="DEAH_ATP_HELICASE"/>
    <property type="match status" value="1"/>
</dbReference>
<dbReference type="GO" id="GO:0016787">
    <property type="term" value="F:hydrolase activity"/>
    <property type="evidence" value="ECO:0007669"/>
    <property type="project" value="UniProtKB-KW"/>
</dbReference>
<dbReference type="InterPro" id="IPR004589">
    <property type="entry name" value="DNA_helicase_ATP-dep_RecQ"/>
</dbReference>
<dbReference type="GO" id="GO:0005694">
    <property type="term" value="C:chromosome"/>
    <property type="evidence" value="ECO:0007669"/>
    <property type="project" value="TreeGrafter"/>
</dbReference>
<dbReference type="InterPro" id="IPR032284">
    <property type="entry name" value="RecQ_Zn-bd"/>
</dbReference>
<dbReference type="GO" id="GO:0043138">
    <property type="term" value="F:3'-5' DNA helicase activity"/>
    <property type="evidence" value="ECO:0007669"/>
    <property type="project" value="UniProtKB-EC"/>
</dbReference>
<evidence type="ECO:0000256" key="10">
    <source>
        <dbReference type="ARBA" id="ARBA00034617"/>
    </source>
</evidence>
<dbReference type="Pfam" id="PF09382">
    <property type="entry name" value="RQC"/>
    <property type="match status" value="1"/>
</dbReference>
<comment type="caution">
    <text evidence="15">The sequence shown here is derived from an EMBL/GenBank/DDBJ whole genome shotgun (WGS) entry which is preliminary data.</text>
</comment>
<dbReference type="AlphaFoldDB" id="A0AAD8ENY4"/>
<dbReference type="Pfam" id="PF00270">
    <property type="entry name" value="DEAD"/>
    <property type="match status" value="1"/>
</dbReference>
<dbReference type="Pfam" id="PF16124">
    <property type="entry name" value="RecQ_Zn_bind"/>
    <property type="match status" value="1"/>
</dbReference>
<evidence type="ECO:0000256" key="6">
    <source>
        <dbReference type="ARBA" id="ARBA00022840"/>
    </source>
</evidence>
<dbReference type="Pfam" id="PF00271">
    <property type="entry name" value="Helicase_C"/>
    <property type="match status" value="1"/>
</dbReference>
<evidence type="ECO:0000256" key="5">
    <source>
        <dbReference type="ARBA" id="ARBA00022806"/>
    </source>
</evidence>
<name>A0AAD8ENY4_DIPPU</name>
<reference evidence="15" key="2">
    <citation type="submission" date="2023-05" db="EMBL/GenBank/DDBJ databases">
        <authorList>
            <person name="Fouks B."/>
        </authorList>
    </citation>
    <scope>NUCLEOTIDE SEQUENCE</scope>
    <source>
        <strain evidence="15">Stay&amp;Tobe</strain>
        <tissue evidence="15">Testes</tissue>
    </source>
</reference>
<dbReference type="PROSITE" id="PS51192">
    <property type="entry name" value="HELICASE_ATP_BIND_1"/>
    <property type="match status" value="1"/>
</dbReference>
<dbReference type="InterPro" id="IPR018982">
    <property type="entry name" value="RQC_domain"/>
</dbReference>
<dbReference type="FunFam" id="3.40.50.300:FF:000340">
    <property type="entry name" value="Bloom syndrome, RecQ helicase"/>
    <property type="match status" value="1"/>
</dbReference>
<dbReference type="GO" id="GO:0000724">
    <property type="term" value="P:double-strand break repair via homologous recombination"/>
    <property type="evidence" value="ECO:0007669"/>
    <property type="project" value="TreeGrafter"/>
</dbReference>
<dbReference type="InterPro" id="IPR001650">
    <property type="entry name" value="Helicase_C-like"/>
</dbReference>
<sequence>DQDLIKEALKLLYVTPEKLSASNKILDALTSLYERDKLARFVIDEAHCVSQWGHDFRPDYKKLSLLRKRFPNVKTIALTATATPRVRVDILNQLGMLTPKWFLSSFNRPNLRYAVLPKKGKSITKEIVTLIKAKFPHLSSAGIKAASYHAGLTDAQRGRVQGDWIADKIKVVCATIAFGMGIDKPDVRFVIHYSLPKSIEGYYQESGRAGRDGEKADCVLYYSYGDMHRIRKMIEFDRENHSAKQTHMDNLWRMVSYCENHTDCRRSQQLNYFGENFDRKLCMEFRGTTCDNCIQQSQYTMIDVTAVCKEIVQCVQHICRTGGSRWSQNFTLLHMVDIFKGSEIKKIKEHGN</sequence>
<dbReference type="NCBIfam" id="TIGR00614">
    <property type="entry name" value="recQ_fam"/>
    <property type="match status" value="1"/>
</dbReference>
<dbReference type="GO" id="GO:0003677">
    <property type="term" value="F:DNA binding"/>
    <property type="evidence" value="ECO:0007669"/>
    <property type="project" value="UniProtKB-KW"/>
</dbReference>
<dbReference type="PANTHER" id="PTHR13710:SF153">
    <property type="entry name" value="RECQ-LIKE DNA HELICASE BLM"/>
    <property type="match status" value="1"/>
</dbReference>
<reference evidence="15" key="1">
    <citation type="journal article" date="2023" name="IScience">
        <title>Live-bearing cockroach genome reveals convergent evolutionary mechanisms linked to viviparity in insects and beyond.</title>
        <authorList>
            <person name="Fouks B."/>
            <person name="Harrison M.C."/>
            <person name="Mikhailova A.A."/>
            <person name="Marchal E."/>
            <person name="English S."/>
            <person name="Carruthers M."/>
            <person name="Jennings E.C."/>
            <person name="Chiamaka E.L."/>
            <person name="Frigard R.A."/>
            <person name="Pippel M."/>
            <person name="Attardo G.M."/>
            <person name="Benoit J.B."/>
            <person name="Bornberg-Bauer E."/>
            <person name="Tobe S.S."/>
        </authorList>
    </citation>
    <scope>NUCLEOTIDE SEQUENCE</scope>
    <source>
        <strain evidence="15">Stay&amp;Tobe</strain>
    </source>
</reference>
<comment type="catalytic activity">
    <reaction evidence="10 12">
        <text>Couples ATP hydrolysis with the unwinding of duplex DNA by translocating in the 3'-5' direction.</text>
        <dbReference type="EC" id="5.6.2.4"/>
    </reaction>
</comment>
<proteinExistence type="inferred from homology"/>
<evidence type="ECO:0000256" key="8">
    <source>
        <dbReference type="ARBA" id="ARBA00023235"/>
    </source>
</evidence>
<dbReference type="Proteomes" id="UP001233999">
    <property type="component" value="Unassembled WGS sequence"/>
</dbReference>
<dbReference type="GO" id="GO:0007131">
    <property type="term" value="P:reciprocal meiotic recombination"/>
    <property type="evidence" value="ECO:0007669"/>
    <property type="project" value="UniProtKB-ARBA"/>
</dbReference>
<dbReference type="GO" id="GO:0005737">
    <property type="term" value="C:cytoplasm"/>
    <property type="evidence" value="ECO:0007669"/>
    <property type="project" value="TreeGrafter"/>
</dbReference>
<dbReference type="EMBL" id="JASPKZ010001777">
    <property type="protein sequence ID" value="KAJ9597116.1"/>
    <property type="molecule type" value="Genomic_DNA"/>
</dbReference>
<dbReference type="CDD" id="cd18794">
    <property type="entry name" value="SF2_C_RecQ"/>
    <property type="match status" value="1"/>
</dbReference>
<keyword evidence="6 12" id="KW-0067">ATP-binding</keyword>
<keyword evidence="9 12" id="KW-0539">Nucleus</keyword>
<comment type="catalytic activity">
    <reaction evidence="11 12">
        <text>ATP + H2O = ADP + phosphate + H(+)</text>
        <dbReference type="Rhea" id="RHEA:13065"/>
        <dbReference type="ChEBI" id="CHEBI:15377"/>
        <dbReference type="ChEBI" id="CHEBI:15378"/>
        <dbReference type="ChEBI" id="CHEBI:30616"/>
        <dbReference type="ChEBI" id="CHEBI:43474"/>
        <dbReference type="ChEBI" id="CHEBI:456216"/>
    </reaction>
</comment>
<evidence type="ECO:0000256" key="9">
    <source>
        <dbReference type="ARBA" id="ARBA00023242"/>
    </source>
</evidence>
<dbReference type="SMART" id="SM00490">
    <property type="entry name" value="HELICc"/>
    <property type="match status" value="1"/>
</dbReference>
<dbReference type="Gene3D" id="3.40.50.300">
    <property type="entry name" value="P-loop containing nucleotide triphosphate hydrolases"/>
    <property type="match status" value="2"/>
</dbReference>
<evidence type="ECO:0000313" key="15">
    <source>
        <dbReference type="EMBL" id="KAJ9597116.1"/>
    </source>
</evidence>
<dbReference type="InterPro" id="IPR002464">
    <property type="entry name" value="DNA/RNA_helicase_DEAH_CS"/>
</dbReference>
<dbReference type="Gene3D" id="1.10.10.10">
    <property type="entry name" value="Winged helix-like DNA-binding domain superfamily/Winged helix DNA-binding domain"/>
    <property type="match status" value="1"/>
</dbReference>
<dbReference type="InterPro" id="IPR036388">
    <property type="entry name" value="WH-like_DNA-bd_sf"/>
</dbReference>
<evidence type="ECO:0000256" key="4">
    <source>
        <dbReference type="ARBA" id="ARBA00022801"/>
    </source>
</evidence>
<comment type="similarity">
    <text evidence="2 12">Belongs to the helicase family. RecQ subfamily.</text>
</comment>
<dbReference type="SUPFAM" id="SSF52540">
    <property type="entry name" value="P-loop containing nucleoside triphosphate hydrolases"/>
    <property type="match status" value="2"/>
</dbReference>
<keyword evidence="7" id="KW-0238">DNA-binding</keyword>
<comment type="subcellular location">
    <subcellularLocation>
        <location evidence="1 12">Nucleus</location>
    </subcellularLocation>
</comment>
<keyword evidence="8" id="KW-0413">Isomerase</keyword>
<keyword evidence="3 12" id="KW-0547">Nucleotide-binding</keyword>
<evidence type="ECO:0000256" key="12">
    <source>
        <dbReference type="RuleBase" id="RU364117"/>
    </source>
</evidence>
<dbReference type="PANTHER" id="PTHR13710">
    <property type="entry name" value="DNA HELICASE RECQ FAMILY MEMBER"/>
    <property type="match status" value="1"/>
</dbReference>
<keyword evidence="16" id="KW-1185">Reference proteome</keyword>